<dbReference type="AlphaFoldDB" id="A0A398CEF1"/>
<dbReference type="InterPro" id="IPR012506">
    <property type="entry name" value="TMEM86B-like"/>
</dbReference>
<feature type="transmembrane region" description="Helical" evidence="6">
    <location>
        <begin position="266"/>
        <end position="286"/>
    </location>
</feature>
<evidence type="ECO:0000313" key="8">
    <source>
        <dbReference type="Proteomes" id="UP000266302"/>
    </source>
</evidence>
<feature type="transmembrane region" description="Helical" evidence="6">
    <location>
        <begin position="102"/>
        <end position="118"/>
    </location>
</feature>
<dbReference type="Pfam" id="PF07947">
    <property type="entry name" value="YhhN"/>
    <property type="match status" value="1"/>
</dbReference>
<evidence type="ECO:0000313" key="7">
    <source>
        <dbReference type="EMBL" id="RID97233.1"/>
    </source>
</evidence>
<dbReference type="EMBL" id="QXJC01000008">
    <property type="protein sequence ID" value="RID97233.1"/>
    <property type="molecule type" value="Genomic_DNA"/>
</dbReference>
<evidence type="ECO:0000256" key="1">
    <source>
        <dbReference type="ARBA" id="ARBA00004141"/>
    </source>
</evidence>
<dbReference type="Proteomes" id="UP000266302">
    <property type="component" value="Unassembled WGS sequence"/>
</dbReference>
<comment type="subcellular location">
    <subcellularLocation>
        <location evidence="1">Membrane</location>
        <topology evidence="1">Multi-pass membrane protein</topology>
    </subcellularLocation>
</comment>
<dbReference type="OrthoDB" id="9770329at2"/>
<feature type="transmembrane region" description="Helical" evidence="6">
    <location>
        <begin position="130"/>
        <end position="147"/>
    </location>
</feature>
<feature type="transmembrane region" description="Helical" evidence="6">
    <location>
        <begin position="20"/>
        <end position="41"/>
    </location>
</feature>
<gene>
    <name evidence="7" type="ORF">D3F03_14695</name>
</gene>
<evidence type="ECO:0000256" key="4">
    <source>
        <dbReference type="ARBA" id="ARBA00022989"/>
    </source>
</evidence>
<evidence type="ECO:0000256" key="5">
    <source>
        <dbReference type="ARBA" id="ARBA00023136"/>
    </source>
</evidence>
<sequence>MAPDRTPLTRRPSNATGLSLPQSLLHTALIGLATWALTWQAGVLTRAHVLVWLAALCAAALAVVAARRGQIASLELWMVEASALSAATAATGAWGWHLAFKPVALLIAICFVAVSAYQSSARGRFYSKSWWLLGIALLCSLAGDVALMLQGLFIPGLVSFLLAHLAYIALLRRGVRWFAHRGALLATVALGAAMVAWLWRSGLPADLRIPVAVYVLVIALMAAQALGRAAELQTHAARTVALGACIFMASDSVLAIDRFVQPVPMAILWVLATYYAAQFCIVHGMVQQLRAARS</sequence>
<feature type="transmembrane region" description="Helical" evidence="6">
    <location>
        <begin position="47"/>
        <end position="65"/>
    </location>
</feature>
<evidence type="ECO:0000256" key="3">
    <source>
        <dbReference type="ARBA" id="ARBA00022692"/>
    </source>
</evidence>
<name>A0A398CEF1_9BURK</name>
<keyword evidence="3 6" id="KW-0812">Transmembrane</keyword>
<reference evidence="7 8" key="1">
    <citation type="submission" date="2018-09" db="EMBL/GenBank/DDBJ databases">
        <title>Draft genome of Simplicispira sp. NY-02.</title>
        <authorList>
            <person name="Im W.T."/>
        </authorList>
    </citation>
    <scope>NUCLEOTIDE SEQUENCE [LARGE SCALE GENOMIC DNA]</scope>
    <source>
        <strain evidence="7 8">NY-02</strain>
    </source>
</reference>
<accession>A0A398CEF1</accession>
<keyword evidence="8" id="KW-1185">Reference proteome</keyword>
<feature type="transmembrane region" description="Helical" evidence="6">
    <location>
        <begin position="153"/>
        <end position="170"/>
    </location>
</feature>
<keyword evidence="4 6" id="KW-1133">Transmembrane helix</keyword>
<proteinExistence type="inferred from homology"/>
<evidence type="ECO:0000256" key="2">
    <source>
        <dbReference type="ARBA" id="ARBA00007375"/>
    </source>
</evidence>
<comment type="similarity">
    <text evidence="2">Belongs to the TMEM86 family.</text>
</comment>
<dbReference type="RefSeq" id="WP_119110187.1">
    <property type="nucleotide sequence ID" value="NZ_QXJC01000008.1"/>
</dbReference>
<dbReference type="PANTHER" id="PTHR31885">
    <property type="entry name" value="GH04784P"/>
    <property type="match status" value="1"/>
</dbReference>
<organism evidence="7 8">
    <name type="scientific">Simplicispira hankyongi</name>
    <dbReference type="NCBI Taxonomy" id="2315688"/>
    <lineage>
        <taxon>Bacteria</taxon>
        <taxon>Pseudomonadati</taxon>
        <taxon>Pseudomonadota</taxon>
        <taxon>Betaproteobacteria</taxon>
        <taxon>Burkholderiales</taxon>
        <taxon>Comamonadaceae</taxon>
        <taxon>Simplicispira</taxon>
    </lineage>
</organism>
<protein>
    <submittedName>
        <fullName evidence="7">Lysoplasmalogenase</fullName>
    </submittedName>
</protein>
<feature type="transmembrane region" description="Helical" evidence="6">
    <location>
        <begin position="211"/>
        <end position="227"/>
    </location>
</feature>
<feature type="transmembrane region" description="Helical" evidence="6">
    <location>
        <begin position="182"/>
        <end position="199"/>
    </location>
</feature>
<dbReference type="PANTHER" id="PTHR31885:SF6">
    <property type="entry name" value="GH04784P"/>
    <property type="match status" value="1"/>
</dbReference>
<dbReference type="GO" id="GO:0016787">
    <property type="term" value="F:hydrolase activity"/>
    <property type="evidence" value="ECO:0007669"/>
    <property type="project" value="TreeGrafter"/>
</dbReference>
<dbReference type="GO" id="GO:0016020">
    <property type="term" value="C:membrane"/>
    <property type="evidence" value="ECO:0007669"/>
    <property type="project" value="UniProtKB-SubCell"/>
</dbReference>
<feature type="transmembrane region" description="Helical" evidence="6">
    <location>
        <begin position="239"/>
        <end position="260"/>
    </location>
</feature>
<comment type="caution">
    <text evidence="7">The sequence shown here is derived from an EMBL/GenBank/DDBJ whole genome shotgun (WGS) entry which is preliminary data.</text>
</comment>
<evidence type="ECO:0000256" key="6">
    <source>
        <dbReference type="SAM" id="Phobius"/>
    </source>
</evidence>
<keyword evidence="5 6" id="KW-0472">Membrane</keyword>